<dbReference type="InterPro" id="IPR036754">
    <property type="entry name" value="YbaK/aa-tRNA-synt-asso_dom_sf"/>
</dbReference>
<evidence type="ECO:0000259" key="2">
    <source>
        <dbReference type="Pfam" id="PF04073"/>
    </source>
</evidence>
<dbReference type="Proteomes" id="UP000761264">
    <property type="component" value="Unassembled WGS sequence"/>
</dbReference>
<dbReference type="GO" id="GO:0002161">
    <property type="term" value="F:aminoacyl-tRNA deacylase activity"/>
    <property type="evidence" value="ECO:0007669"/>
    <property type="project" value="InterPro"/>
</dbReference>
<dbReference type="Gene3D" id="3.90.960.10">
    <property type="entry name" value="YbaK/aminoacyl-tRNA synthetase-associated domain"/>
    <property type="match status" value="1"/>
</dbReference>
<dbReference type="CDD" id="cd04335">
    <property type="entry name" value="PrdX_deacylase"/>
    <property type="match status" value="1"/>
</dbReference>
<organism evidence="3 4">
    <name type="scientific">Pelagibius litoralis</name>
    <dbReference type="NCBI Taxonomy" id="374515"/>
    <lineage>
        <taxon>Bacteria</taxon>
        <taxon>Pseudomonadati</taxon>
        <taxon>Pseudomonadota</taxon>
        <taxon>Alphaproteobacteria</taxon>
        <taxon>Rhodospirillales</taxon>
        <taxon>Rhodovibrionaceae</taxon>
        <taxon>Pelagibius</taxon>
    </lineage>
</organism>
<dbReference type="PANTHER" id="PTHR31423">
    <property type="entry name" value="YBAK DOMAIN-CONTAINING PROTEIN"/>
    <property type="match status" value="1"/>
</dbReference>
<evidence type="ECO:0000313" key="3">
    <source>
        <dbReference type="EMBL" id="NIA71016.1"/>
    </source>
</evidence>
<comment type="similarity">
    <text evidence="1">Belongs to the PRORSD1 family.</text>
</comment>
<dbReference type="AlphaFoldDB" id="A0A967F122"/>
<dbReference type="Pfam" id="PF04073">
    <property type="entry name" value="tRNA_edit"/>
    <property type="match status" value="1"/>
</dbReference>
<comment type="caution">
    <text evidence="3">The sequence shown here is derived from an EMBL/GenBank/DDBJ whole genome shotgun (WGS) entry which is preliminary data.</text>
</comment>
<proteinExistence type="inferred from homology"/>
<gene>
    <name evidence="3" type="ORF">HBA54_20660</name>
</gene>
<dbReference type="InterPro" id="IPR040285">
    <property type="entry name" value="ProX/PRXD1"/>
</dbReference>
<dbReference type="SUPFAM" id="SSF55826">
    <property type="entry name" value="YbaK/ProRS associated domain"/>
    <property type="match status" value="1"/>
</dbReference>
<protein>
    <submittedName>
        <fullName evidence="3">Prolyl-tRNA synthetase associated domain-containing protein</fullName>
    </submittedName>
</protein>
<dbReference type="RefSeq" id="WP_167228217.1">
    <property type="nucleotide sequence ID" value="NZ_JAAQPH010000018.1"/>
</dbReference>
<dbReference type="FunFam" id="3.90.960.10:FF:000005">
    <property type="entry name" value="Putative prolyl-tRNA synthetase"/>
    <property type="match status" value="1"/>
</dbReference>
<feature type="domain" description="YbaK/aminoacyl-tRNA synthetase-associated" evidence="2">
    <location>
        <begin position="37"/>
        <end position="162"/>
    </location>
</feature>
<sequence length="176" mass="19157">MAETGASPETEEALPTAPETLLARLESLGIAAETVSHPPVFTVEQAKALRGELPGAHIKNLFLRNKKGRMWLVTCLEDRDIDLKALGQRLEAGRFSFGSAERLMTYLGIRPGSVTPFAVINDKDQAVTMVLDSGVMAHALVNCHPLMNDRTTAISPPDLIRFLEAEDHAPQMIDLG</sequence>
<dbReference type="EMBL" id="JAAQPH010000018">
    <property type="protein sequence ID" value="NIA71016.1"/>
    <property type="molecule type" value="Genomic_DNA"/>
</dbReference>
<dbReference type="InterPro" id="IPR007214">
    <property type="entry name" value="YbaK/aa-tRNA-synth-assoc-dom"/>
</dbReference>
<reference evidence="3" key="1">
    <citation type="submission" date="2020-03" db="EMBL/GenBank/DDBJ databases">
        <title>Genome of Pelagibius litoralis DSM 21314T.</title>
        <authorList>
            <person name="Wang G."/>
        </authorList>
    </citation>
    <scope>NUCLEOTIDE SEQUENCE</scope>
    <source>
        <strain evidence="3">DSM 21314</strain>
    </source>
</reference>
<evidence type="ECO:0000256" key="1">
    <source>
        <dbReference type="ARBA" id="ARBA00010201"/>
    </source>
</evidence>
<evidence type="ECO:0000313" key="4">
    <source>
        <dbReference type="Proteomes" id="UP000761264"/>
    </source>
</evidence>
<dbReference type="PANTHER" id="PTHR31423:SF3">
    <property type="entry name" value="PROLYL-TRNA SYNTHETASE ASSOCIATED DOMAIN-CONTAINING PROTEIN 1-RELATED"/>
    <property type="match status" value="1"/>
</dbReference>
<name>A0A967F122_9PROT</name>
<keyword evidence="4" id="KW-1185">Reference proteome</keyword>
<accession>A0A967F122</accession>